<dbReference type="Proteomes" id="UP000030762">
    <property type="component" value="Unassembled WGS sequence"/>
</dbReference>
<keyword evidence="2" id="KW-1185">Reference proteome</keyword>
<dbReference type="PANTHER" id="PTHR46586:SF4">
    <property type="match status" value="1"/>
</dbReference>
<accession>T0SCJ9</accession>
<proteinExistence type="predicted"/>
<organism evidence="1 2">
    <name type="scientific">Saprolegnia diclina (strain VS20)</name>
    <dbReference type="NCBI Taxonomy" id="1156394"/>
    <lineage>
        <taxon>Eukaryota</taxon>
        <taxon>Sar</taxon>
        <taxon>Stramenopiles</taxon>
        <taxon>Oomycota</taxon>
        <taxon>Saprolegniomycetes</taxon>
        <taxon>Saprolegniales</taxon>
        <taxon>Saprolegniaceae</taxon>
        <taxon>Saprolegnia</taxon>
    </lineage>
</organism>
<reference evidence="1 2" key="1">
    <citation type="submission" date="2012-04" db="EMBL/GenBank/DDBJ databases">
        <title>The Genome Sequence of Saprolegnia declina VS20.</title>
        <authorList>
            <consortium name="The Broad Institute Genome Sequencing Platform"/>
            <person name="Russ C."/>
            <person name="Nusbaum C."/>
            <person name="Tyler B."/>
            <person name="van West P."/>
            <person name="Dieguez-Uribeondo J."/>
            <person name="de Bruijn I."/>
            <person name="Tripathy S."/>
            <person name="Jiang R."/>
            <person name="Young S.K."/>
            <person name="Zeng Q."/>
            <person name="Gargeya S."/>
            <person name="Fitzgerald M."/>
            <person name="Haas B."/>
            <person name="Abouelleil A."/>
            <person name="Alvarado L."/>
            <person name="Arachchi H.M."/>
            <person name="Berlin A."/>
            <person name="Chapman S.B."/>
            <person name="Goldberg J."/>
            <person name="Griggs A."/>
            <person name="Gujja S."/>
            <person name="Hansen M."/>
            <person name="Howarth C."/>
            <person name="Imamovic A."/>
            <person name="Larimer J."/>
            <person name="McCowen C."/>
            <person name="Montmayeur A."/>
            <person name="Murphy C."/>
            <person name="Neiman D."/>
            <person name="Pearson M."/>
            <person name="Priest M."/>
            <person name="Roberts A."/>
            <person name="Saif S."/>
            <person name="Shea T."/>
            <person name="Sisk P."/>
            <person name="Sykes S."/>
            <person name="Wortman J."/>
            <person name="Nusbaum C."/>
            <person name="Birren B."/>
        </authorList>
    </citation>
    <scope>NUCLEOTIDE SEQUENCE [LARGE SCALE GENOMIC DNA]</scope>
    <source>
        <strain evidence="1 2">VS20</strain>
    </source>
</reference>
<gene>
    <name evidence="1" type="ORF">SDRG_02427</name>
</gene>
<dbReference type="Pfam" id="PF12796">
    <property type="entry name" value="Ank_2"/>
    <property type="match status" value="1"/>
</dbReference>
<dbReference type="InterPro" id="IPR052050">
    <property type="entry name" value="SecEffector_AnkRepeat"/>
</dbReference>
<dbReference type="GeneID" id="19943154"/>
<dbReference type="PANTHER" id="PTHR46586">
    <property type="entry name" value="ANKYRIN REPEAT-CONTAINING PROTEIN"/>
    <property type="match status" value="1"/>
</dbReference>
<dbReference type="VEuPathDB" id="FungiDB:SDRG_02427"/>
<dbReference type="OMA" id="NDMSVLA"/>
<evidence type="ECO:0000313" key="1">
    <source>
        <dbReference type="EMBL" id="EQC40537.1"/>
    </source>
</evidence>
<dbReference type="InterPro" id="IPR002110">
    <property type="entry name" value="Ankyrin_rpt"/>
</dbReference>
<dbReference type="AlphaFoldDB" id="T0SCJ9"/>
<protein>
    <submittedName>
        <fullName evidence="1">Uncharacterized protein</fullName>
    </submittedName>
</protein>
<evidence type="ECO:0000313" key="2">
    <source>
        <dbReference type="Proteomes" id="UP000030762"/>
    </source>
</evidence>
<dbReference type="RefSeq" id="XP_008606236.1">
    <property type="nucleotide sequence ID" value="XM_008608014.1"/>
</dbReference>
<dbReference type="Gene3D" id="1.25.40.20">
    <property type="entry name" value="Ankyrin repeat-containing domain"/>
    <property type="match status" value="2"/>
</dbReference>
<dbReference type="InterPro" id="IPR036770">
    <property type="entry name" value="Ankyrin_rpt-contain_sf"/>
</dbReference>
<dbReference type="SUPFAM" id="SSF48403">
    <property type="entry name" value="Ankyrin repeat"/>
    <property type="match status" value="2"/>
</dbReference>
<sequence length="511" mass="56086">MDADATTPASAIVLRLPGLLCAITSFQDGLPSALRPMDHYWKTAVRFSYHDGRNFAFTVAGTTYDSSELLLEKIDVRFPCRLAMLQGDNDACLAWTANYKAALLALDEAFSTTVACAARHNRLRVVQWLIKHGFTISSQAFVNAAKVGNLDVIALLCAHAPDAVPPFAVACAASRGHLHVIEYLHAHCPQASCGPAIYGAIVAPSHNVAILHFLHTTFHVRPTENDILEAVNRNDMSVLAAVLDMCGPELALHHVQLALRPATYRQFPTAVAYVVERCRAQGLPVALPPHQDAPAPDDVEWDCIVDDLCDVRYEYANVVPQASARFGTSPPVDGSRLDFVRWLLDHDCEISSKAMDMAAWSGAMDIVRFLHEERDEGCSTTALDMAATNGDLDMVTFLHTHRTEGCTKAAMDRAAANGHLDVVRFLHDERNEGCSTHAIDYAVFGGHLDVVAFLSTHRSEGFTDDAMNWCYSNTMRQLLNANLHLRKEKPTFAIPIFAGHNDDDDQDNDGN</sequence>
<dbReference type="EMBL" id="JH767136">
    <property type="protein sequence ID" value="EQC40537.1"/>
    <property type="molecule type" value="Genomic_DNA"/>
</dbReference>
<dbReference type="InParanoid" id="T0SCJ9"/>
<dbReference type="OrthoDB" id="10306422at2759"/>
<name>T0SCJ9_SAPDV</name>
<dbReference type="SMART" id="SM00248">
    <property type="entry name" value="ANK"/>
    <property type="match status" value="4"/>
</dbReference>